<reference evidence="1" key="1">
    <citation type="submission" date="2023-03" db="EMBL/GenBank/DDBJ databases">
        <title>Massive genome expansion in bonnet fungi (Mycena s.s.) driven by repeated elements and novel gene families across ecological guilds.</title>
        <authorList>
            <consortium name="Lawrence Berkeley National Laboratory"/>
            <person name="Harder C.B."/>
            <person name="Miyauchi S."/>
            <person name="Viragh M."/>
            <person name="Kuo A."/>
            <person name="Thoen E."/>
            <person name="Andreopoulos B."/>
            <person name="Lu D."/>
            <person name="Skrede I."/>
            <person name="Drula E."/>
            <person name="Henrissat B."/>
            <person name="Morin E."/>
            <person name="Kohler A."/>
            <person name="Barry K."/>
            <person name="LaButti K."/>
            <person name="Morin E."/>
            <person name="Salamov A."/>
            <person name="Lipzen A."/>
            <person name="Mereny Z."/>
            <person name="Hegedus B."/>
            <person name="Baldrian P."/>
            <person name="Stursova M."/>
            <person name="Weitz H."/>
            <person name="Taylor A."/>
            <person name="Grigoriev I.V."/>
            <person name="Nagy L.G."/>
            <person name="Martin F."/>
            <person name="Kauserud H."/>
        </authorList>
    </citation>
    <scope>NUCLEOTIDE SEQUENCE</scope>
    <source>
        <strain evidence="1">CBHHK067</strain>
    </source>
</reference>
<evidence type="ECO:0008006" key="3">
    <source>
        <dbReference type="Google" id="ProtNLM"/>
    </source>
</evidence>
<proteinExistence type="predicted"/>
<organism evidence="1 2">
    <name type="scientific">Mycena rosella</name>
    <name type="common">Pink bonnet</name>
    <name type="synonym">Agaricus rosellus</name>
    <dbReference type="NCBI Taxonomy" id="1033263"/>
    <lineage>
        <taxon>Eukaryota</taxon>
        <taxon>Fungi</taxon>
        <taxon>Dikarya</taxon>
        <taxon>Basidiomycota</taxon>
        <taxon>Agaricomycotina</taxon>
        <taxon>Agaricomycetes</taxon>
        <taxon>Agaricomycetidae</taxon>
        <taxon>Agaricales</taxon>
        <taxon>Marasmiineae</taxon>
        <taxon>Mycenaceae</taxon>
        <taxon>Mycena</taxon>
    </lineage>
</organism>
<gene>
    <name evidence="1" type="ORF">B0H17DRAFT_1197780</name>
</gene>
<comment type="caution">
    <text evidence="1">The sequence shown here is derived from an EMBL/GenBank/DDBJ whole genome shotgun (WGS) entry which is preliminary data.</text>
</comment>
<sequence length="515" mass="57957">MPTHRPHADSTAKHLDVVSFTLLPLAYYIATASRSGDTSPFLRDTQVLNSNIYLEQMPRLDPPRASSQIPPVLSPSLCRLLLYVFFRAQDNFDRRYYFRAAYAIGGSSGQPKQQYVPTTLRKVLGYKRVGSACGQRTVDNGWSLRDYQRDNILQATSSSTHLPTPLLVMGMNPVSPTDKASPGAPIQDPKYFSDDGDCMFLAEGVLFKLHKLFLCRRGDDEPPSMFCDMFSMPQGATTHGNALSATDLNPITVTDTVDDFRALCWALYALPIETQLQNDPGADIPRLVSVAKMSHKYNLPSFETWALRIVWLHCQPNKELKDYLDDCPQNMVIRIFDVADAGNFPNLSSIVEKQWLARLKTGELLLRIALDFGEARGRRTFLGDVYYQQAMDMVSFVPSMDTSQVADFSHLNLTHAQTYNLLRGYCSLSLFWERLEKHIIPLRNICGGGLKHTQSLVYLLPPERRLDIRKGLRDMEARNNLKGYRGHSCACGTAYIQELLSSIPDHFLGNLDGEA</sequence>
<accession>A0AAD7DQE6</accession>
<protein>
    <recommendedName>
        <fullName evidence="3">BTB domain-containing protein</fullName>
    </recommendedName>
</protein>
<dbReference type="EMBL" id="JARKIE010000033">
    <property type="protein sequence ID" value="KAJ7696666.1"/>
    <property type="molecule type" value="Genomic_DNA"/>
</dbReference>
<name>A0AAD7DQE6_MYCRO</name>
<dbReference type="AlphaFoldDB" id="A0AAD7DQE6"/>
<evidence type="ECO:0000313" key="2">
    <source>
        <dbReference type="Proteomes" id="UP001221757"/>
    </source>
</evidence>
<keyword evidence="2" id="KW-1185">Reference proteome</keyword>
<evidence type="ECO:0000313" key="1">
    <source>
        <dbReference type="EMBL" id="KAJ7696666.1"/>
    </source>
</evidence>
<dbReference type="Proteomes" id="UP001221757">
    <property type="component" value="Unassembled WGS sequence"/>
</dbReference>